<dbReference type="GeneID" id="77732726"/>
<keyword evidence="2" id="KW-1185">Reference proteome</keyword>
<accession>A0AA38LTI2</accession>
<evidence type="ECO:0000313" key="2">
    <source>
        <dbReference type="Proteomes" id="UP001164286"/>
    </source>
</evidence>
<dbReference type="InterPro" id="IPR038084">
    <property type="entry name" value="PduO/GlcC-like_sf"/>
</dbReference>
<dbReference type="Gene3D" id="3.30.450.150">
    <property type="entry name" value="Haem-degrading domain"/>
    <property type="match status" value="1"/>
</dbReference>
<organism evidence="1 2">
    <name type="scientific">Dioszegia hungarica</name>
    <dbReference type="NCBI Taxonomy" id="4972"/>
    <lineage>
        <taxon>Eukaryota</taxon>
        <taxon>Fungi</taxon>
        <taxon>Dikarya</taxon>
        <taxon>Basidiomycota</taxon>
        <taxon>Agaricomycotina</taxon>
        <taxon>Tremellomycetes</taxon>
        <taxon>Tremellales</taxon>
        <taxon>Bulleribasidiaceae</taxon>
        <taxon>Dioszegia</taxon>
    </lineage>
</organism>
<dbReference type="SUPFAM" id="SSF143744">
    <property type="entry name" value="GlcG-like"/>
    <property type="match status" value="1"/>
</dbReference>
<evidence type="ECO:0000313" key="1">
    <source>
        <dbReference type="EMBL" id="KAI9636912.1"/>
    </source>
</evidence>
<protein>
    <submittedName>
        <fullName evidence="1">Uncharacterized protein</fullName>
    </submittedName>
</protein>
<proteinExistence type="predicted"/>
<dbReference type="InterPro" id="IPR005624">
    <property type="entry name" value="PduO/GlcC-like"/>
</dbReference>
<reference evidence="1" key="1">
    <citation type="journal article" date="2022" name="G3 (Bethesda)">
        <title>High quality genome of the basidiomycete yeast Dioszegia hungarica PDD-24b-2 isolated from cloud water.</title>
        <authorList>
            <person name="Jarrige D."/>
            <person name="Haridas S."/>
            <person name="Bleykasten-Grosshans C."/>
            <person name="Joly M."/>
            <person name="Nadalig T."/>
            <person name="Sancelme M."/>
            <person name="Vuilleumier S."/>
            <person name="Grigoriev I.V."/>
            <person name="Amato P."/>
            <person name="Bringel F."/>
        </authorList>
    </citation>
    <scope>NUCLEOTIDE SEQUENCE</scope>
    <source>
        <strain evidence="1">PDD-24b-2</strain>
    </source>
</reference>
<dbReference type="GO" id="GO:0072380">
    <property type="term" value="C:TRC complex"/>
    <property type="evidence" value="ECO:0007669"/>
    <property type="project" value="TreeGrafter"/>
</dbReference>
<dbReference type="GO" id="GO:0006620">
    <property type="term" value="P:post-translational protein targeting to endoplasmic reticulum membrane"/>
    <property type="evidence" value="ECO:0007669"/>
    <property type="project" value="TreeGrafter"/>
</dbReference>
<dbReference type="AlphaFoldDB" id="A0AA38LTI2"/>
<dbReference type="PANTHER" id="PTHR28255:SF1">
    <property type="entry name" value="UPF0303 PROTEIN YBR137W"/>
    <property type="match status" value="1"/>
</dbReference>
<dbReference type="EMBL" id="JAKWFO010000005">
    <property type="protein sequence ID" value="KAI9636912.1"/>
    <property type="molecule type" value="Genomic_DNA"/>
</dbReference>
<dbReference type="InterPro" id="IPR010371">
    <property type="entry name" value="YBR137W-like"/>
</dbReference>
<sequence length="158" mass="16707">MPPSFPADDVPEPRVTYTSLTHHTAFETGLAIRKHFLDTYPTVDEPGGPGIVIQIQLFSGHILFAAAVGSGPTVGPGNWKWVEGKFNTVRKSGGSSWKMGQTLKASGKTAEAVGFPFPEFACAGGGVPIWIKGNEVGPVGAIIVSGLPQREDHQGYYG</sequence>
<comment type="caution">
    <text evidence="1">The sequence shown here is derived from an EMBL/GenBank/DDBJ whole genome shotgun (WGS) entry which is preliminary data.</text>
</comment>
<name>A0AA38LTI2_9TREE</name>
<gene>
    <name evidence="1" type="ORF">MKK02DRAFT_45620</name>
</gene>
<dbReference type="Pfam" id="PF03928">
    <property type="entry name" value="HbpS-like"/>
    <property type="match status" value="1"/>
</dbReference>
<dbReference type="Proteomes" id="UP001164286">
    <property type="component" value="Unassembled WGS sequence"/>
</dbReference>
<dbReference type="RefSeq" id="XP_052946689.1">
    <property type="nucleotide sequence ID" value="XM_053093521.1"/>
</dbReference>
<dbReference type="PANTHER" id="PTHR28255">
    <property type="match status" value="1"/>
</dbReference>